<feature type="region of interest" description="Disordered" evidence="1">
    <location>
        <begin position="136"/>
        <end position="193"/>
    </location>
</feature>
<keyword evidence="3" id="KW-1185">Reference proteome</keyword>
<dbReference type="RefSeq" id="WP_153548968.1">
    <property type="nucleotide sequence ID" value="NZ_WIXK01000010.1"/>
</dbReference>
<organism evidence="2 3">
    <name type="scientific">Tritonibacter aquimaris</name>
    <dbReference type="NCBI Taxonomy" id="2663379"/>
    <lineage>
        <taxon>Bacteria</taxon>
        <taxon>Pseudomonadati</taxon>
        <taxon>Pseudomonadota</taxon>
        <taxon>Alphaproteobacteria</taxon>
        <taxon>Rhodobacterales</taxon>
        <taxon>Paracoccaceae</taxon>
        <taxon>Tritonibacter</taxon>
    </lineage>
</organism>
<sequence>MSTFWARRKEAVEAEAKADEVATQQVEEELREQELHELSDEEILTKLDLPDPDTLGEGDNFKVFLNKAVPSRIRTRALRRLWRVNPVLANIDGLVDYGEDFTDAALVVEGMETAYQVGKGMRAHVEELARKALEQPASEDLATAEAAPEDPILDDTSDTPGTSGAAGEDVMDDKITTAEPATPAPADPFEEEALPVVMGRMRFQFDNAPVGDAPVS</sequence>
<evidence type="ECO:0000256" key="1">
    <source>
        <dbReference type="SAM" id="MobiDB-lite"/>
    </source>
</evidence>
<name>A0A844AND4_9RHOB</name>
<evidence type="ECO:0000313" key="2">
    <source>
        <dbReference type="EMBL" id="MQY44075.1"/>
    </source>
</evidence>
<feature type="compositionally biased region" description="Acidic residues" evidence="1">
    <location>
        <begin position="147"/>
        <end position="157"/>
    </location>
</feature>
<evidence type="ECO:0000313" key="3">
    <source>
        <dbReference type="Proteomes" id="UP000436694"/>
    </source>
</evidence>
<protein>
    <submittedName>
        <fullName evidence="2">DUF3306 domain-containing protein</fullName>
    </submittedName>
</protein>
<dbReference type="Proteomes" id="UP000436694">
    <property type="component" value="Unassembled WGS sequence"/>
</dbReference>
<dbReference type="InterPro" id="IPR021735">
    <property type="entry name" value="DUF3306"/>
</dbReference>
<dbReference type="EMBL" id="WIXK01000010">
    <property type="protein sequence ID" value="MQY44075.1"/>
    <property type="molecule type" value="Genomic_DNA"/>
</dbReference>
<proteinExistence type="predicted"/>
<dbReference type="AlphaFoldDB" id="A0A844AND4"/>
<comment type="caution">
    <text evidence="2">The sequence shown here is derived from an EMBL/GenBank/DDBJ whole genome shotgun (WGS) entry which is preliminary data.</text>
</comment>
<accession>A0A844AND4</accession>
<gene>
    <name evidence="2" type="ORF">GG681_15630</name>
</gene>
<reference evidence="2 3" key="1">
    <citation type="submission" date="2019-10" db="EMBL/GenBank/DDBJ databases">
        <title>Epibacterium sp. nov., isolated from seawater.</title>
        <authorList>
            <person name="Zhang X."/>
            <person name="Li N."/>
        </authorList>
    </citation>
    <scope>NUCLEOTIDE SEQUENCE [LARGE SCALE GENOMIC DNA]</scope>
    <source>
        <strain evidence="2 3">SM1969</strain>
    </source>
</reference>
<dbReference type="Pfam" id="PF11748">
    <property type="entry name" value="DUF3306"/>
    <property type="match status" value="1"/>
</dbReference>